<dbReference type="Pfam" id="PF08990">
    <property type="entry name" value="Docking"/>
    <property type="match status" value="1"/>
</dbReference>
<feature type="domain" description="Ketosynthase family 3 (KS3)" evidence="13">
    <location>
        <begin position="34"/>
        <end position="459"/>
    </location>
</feature>
<dbReference type="Pfam" id="PF13602">
    <property type="entry name" value="ADH_zinc_N_2"/>
    <property type="match status" value="1"/>
</dbReference>
<dbReference type="PROSITE" id="PS52019">
    <property type="entry name" value="PKS_MFAS_DH"/>
    <property type="match status" value="1"/>
</dbReference>
<dbReference type="SMART" id="SM01294">
    <property type="entry name" value="PKS_PP_betabranch"/>
    <property type="match status" value="1"/>
</dbReference>
<dbReference type="FunFam" id="1.10.1200.10:FF:000007">
    <property type="entry name" value="Probable polyketide synthase pks17"/>
    <property type="match status" value="1"/>
</dbReference>
<dbReference type="InterPro" id="IPR020843">
    <property type="entry name" value="ER"/>
</dbReference>
<dbReference type="InterPro" id="IPR020841">
    <property type="entry name" value="PKS_Beta-ketoAc_synthase_dom"/>
</dbReference>
<keyword evidence="10" id="KW-0175">Coiled coil</keyword>
<feature type="compositionally biased region" description="Gly residues" evidence="11">
    <location>
        <begin position="2091"/>
        <end position="2103"/>
    </location>
</feature>
<dbReference type="Pfam" id="PF00698">
    <property type="entry name" value="Acyl_transf_1"/>
    <property type="match status" value="1"/>
</dbReference>
<dbReference type="SMART" id="SM00822">
    <property type="entry name" value="PKS_KR"/>
    <property type="match status" value="1"/>
</dbReference>
<evidence type="ECO:0000256" key="11">
    <source>
        <dbReference type="SAM" id="MobiDB-lite"/>
    </source>
</evidence>
<reference evidence="16" key="1">
    <citation type="submission" date="2017-11" db="EMBL/GenBank/DDBJ databases">
        <authorList>
            <person name="Wibberg D."/>
        </authorList>
    </citation>
    <scope>NUCLEOTIDE SEQUENCE [LARGE SCALE GENOMIC DNA]</scope>
</reference>
<evidence type="ECO:0000259" key="13">
    <source>
        <dbReference type="PROSITE" id="PS52004"/>
    </source>
</evidence>
<evidence type="ECO:0000256" key="9">
    <source>
        <dbReference type="PROSITE-ProRule" id="PRU01363"/>
    </source>
</evidence>
<dbReference type="InterPro" id="IPR055123">
    <property type="entry name" value="SpnB-like_Rossmann"/>
</dbReference>
<dbReference type="PANTHER" id="PTHR43775:SF51">
    <property type="entry name" value="INACTIVE PHENOLPHTHIOCEROL SYNTHESIS POLYKETIDE SYNTHASE TYPE I PKS1-RELATED"/>
    <property type="match status" value="1"/>
</dbReference>
<dbReference type="InterPro" id="IPR014043">
    <property type="entry name" value="Acyl_transferase_dom"/>
</dbReference>
<dbReference type="Pfam" id="PF02801">
    <property type="entry name" value="Ketoacyl-synt_C"/>
    <property type="match status" value="1"/>
</dbReference>
<dbReference type="InterPro" id="IPR032821">
    <property type="entry name" value="PKS_assoc"/>
</dbReference>
<keyword evidence="16" id="KW-1185">Reference proteome</keyword>
<dbReference type="EMBL" id="LT963352">
    <property type="protein sequence ID" value="SOR83542.1"/>
    <property type="molecule type" value="Genomic_DNA"/>
</dbReference>
<comment type="pathway">
    <text evidence="2">Antibiotic biosynthesis.</text>
</comment>
<dbReference type="FunFam" id="3.40.366.10:FF:000002">
    <property type="entry name" value="Probable polyketide synthase 2"/>
    <property type="match status" value="1"/>
</dbReference>
<dbReference type="Pfam" id="PF00109">
    <property type="entry name" value="ketoacyl-synt"/>
    <property type="match status" value="1"/>
</dbReference>
<dbReference type="Pfam" id="PF22953">
    <property type="entry name" value="SpnB_Rossmann"/>
    <property type="match status" value="1"/>
</dbReference>
<evidence type="ECO:0000256" key="5">
    <source>
        <dbReference type="ARBA" id="ARBA00022679"/>
    </source>
</evidence>
<dbReference type="GO" id="GO:0047879">
    <property type="term" value="F:erythronolide synthase activity"/>
    <property type="evidence" value="ECO:0007669"/>
    <property type="project" value="UniProtKB-EC"/>
</dbReference>
<dbReference type="InterPro" id="IPR020806">
    <property type="entry name" value="PKS_PP-bd"/>
</dbReference>
<dbReference type="InterPro" id="IPR014030">
    <property type="entry name" value="Ketoacyl_synth_N"/>
</dbReference>
<dbReference type="Gene3D" id="1.10.1200.10">
    <property type="entry name" value="ACP-like"/>
    <property type="match status" value="1"/>
</dbReference>
<dbReference type="SUPFAM" id="SSF53901">
    <property type="entry name" value="Thiolase-like"/>
    <property type="match status" value="1"/>
</dbReference>
<dbReference type="Gene3D" id="3.40.366.10">
    <property type="entry name" value="Malonyl-Coenzyme A Acyl Carrier Protein, domain 2"/>
    <property type="match status" value="1"/>
</dbReference>
<dbReference type="EC" id="2.3.1.94" evidence="15"/>
<evidence type="ECO:0000256" key="7">
    <source>
        <dbReference type="ARBA" id="ARBA00023268"/>
    </source>
</evidence>
<evidence type="ECO:0000256" key="4">
    <source>
        <dbReference type="ARBA" id="ARBA00022553"/>
    </source>
</evidence>
<dbReference type="InterPro" id="IPR018201">
    <property type="entry name" value="Ketoacyl_synth_AS"/>
</dbReference>
<dbReference type="SUPFAM" id="SSF55048">
    <property type="entry name" value="Probable ACP-binding domain of malonyl-CoA ACP transacylase"/>
    <property type="match status" value="1"/>
</dbReference>
<dbReference type="InterPro" id="IPR057326">
    <property type="entry name" value="KR_dom"/>
</dbReference>
<dbReference type="InterPro" id="IPR014031">
    <property type="entry name" value="Ketoacyl_synth_C"/>
</dbReference>
<keyword evidence="7" id="KW-0511">Multifunctional enzyme</keyword>
<dbReference type="InterPro" id="IPR050091">
    <property type="entry name" value="PKS_NRPS_Biosynth_Enz"/>
</dbReference>
<dbReference type="PROSITE" id="PS00606">
    <property type="entry name" value="KS3_1"/>
    <property type="match status" value="1"/>
</dbReference>
<dbReference type="InterPro" id="IPR020807">
    <property type="entry name" value="PKS_DH"/>
</dbReference>
<dbReference type="PROSITE" id="PS01162">
    <property type="entry name" value="QOR_ZETA_CRYSTAL"/>
    <property type="match status" value="1"/>
</dbReference>
<dbReference type="SMART" id="SM00827">
    <property type="entry name" value="PKS_AT"/>
    <property type="match status" value="1"/>
</dbReference>
<dbReference type="InterPro" id="IPR013154">
    <property type="entry name" value="ADH-like_N"/>
</dbReference>
<feature type="domain" description="PKS/mFAS DH" evidence="14">
    <location>
        <begin position="929"/>
        <end position="1202"/>
    </location>
</feature>
<keyword evidence="3" id="KW-0596">Phosphopantetheine</keyword>
<comment type="cofactor">
    <cofactor evidence="1">
        <name>pantetheine 4'-phosphate</name>
        <dbReference type="ChEBI" id="CHEBI:47942"/>
    </cofactor>
</comment>
<dbReference type="InterPro" id="IPR009081">
    <property type="entry name" value="PP-bd_ACP"/>
</dbReference>
<dbReference type="FunFam" id="3.40.47.10:FF:000019">
    <property type="entry name" value="Polyketide synthase type I"/>
    <property type="match status" value="1"/>
</dbReference>
<protein>
    <submittedName>
        <fullName evidence="15">Erythronolide synthase, modules 3 and 4</fullName>
        <ecNumber evidence="15">2.3.1.94</ecNumber>
    </submittedName>
</protein>
<dbReference type="GO" id="GO:0016491">
    <property type="term" value="F:oxidoreductase activity"/>
    <property type="evidence" value="ECO:0007669"/>
    <property type="project" value="InterPro"/>
</dbReference>
<accession>A0A2N9BJJ4</accession>
<evidence type="ECO:0000313" key="15">
    <source>
        <dbReference type="EMBL" id="SOR83542.1"/>
    </source>
</evidence>
<dbReference type="InterPro" id="IPR042104">
    <property type="entry name" value="PKS_dehydratase_sf"/>
</dbReference>
<dbReference type="InterPro" id="IPR015083">
    <property type="entry name" value="NorB/c/GfsB-D-like_docking"/>
</dbReference>
<evidence type="ECO:0000313" key="16">
    <source>
        <dbReference type="Proteomes" id="UP000235464"/>
    </source>
</evidence>
<dbReference type="InterPro" id="IPR036736">
    <property type="entry name" value="ACP-like_sf"/>
</dbReference>
<dbReference type="SMART" id="SM00825">
    <property type="entry name" value="PKS_KS"/>
    <property type="match status" value="1"/>
</dbReference>
<dbReference type="FunFam" id="3.40.50.720:FF:000209">
    <property type="entry name" value="Polyketide synthase Pks12"/>
    <property type="match status" value="1"/>
</dbReference>
<dbReference type="Proteomes" id="UP000235464">
    <property type="component" value="Chromosome I"/>
</dbReference>
<dbReference type="SMART" id="SM00823">
    <property type="entry name" value="PKS_PP"/>
    <property type="match status" value="1"/>
</dbReference>
<keyword evidence="6" id="KW-0045">Antibiotic biosynthesis</keyword>
<dbReference type="SUPFAM" id="SSF47336">
    <property type="entry name" value="ACP-like"/>
    <property type="match status" value="1"/>
</dbReference>
<dbReference type="Gene3D" id="3.40.50.720">
    <property type="entry name" value="NAD(P)-binding Rossmann-like Domain"/>
    <property type="match status" value="1"/>
</dbReference>
<keyword evidence="5 15" id="KW-0808">Transferase</keyword>
<dbReference type="Pfam" id="PF08659">
    <property type="entry name" value="KR"/>
    <property type="match status" value="1"/>
</dbReference>
<evidence type="ECO:0000259" key="14">
    <source>
        <dbReference type="PROSITE" id="PS52019"/>
    </source>
</evidence>
<feature type="active site" description="Proton acceptor; for dehydratase activity" evidence="9">
    <location>
        <position position="961"/>
    </location>
</feature>
<proteinExistence type="predicted"/>
<dbReference type="InterPro" id="IPR001227">
    <property type="entry name" value="Ac_transferase_dom_sf"/>
</dbReference>
<dbReference type="InterPro" id="IPR013968">
    <property type="entry name" value="PKS_KR"/>
</dbReference>
<dbReference type="SUPFAM" id="SSF52151">
    <property type="entry name" value="FabD/lysophospholipase-like"/>
    <property type="match status" value="1"/>
</dbReference>
<keyword evidence="8 15" id="KW-0012">Acyltransferase</keyword>
<dbReference type="SUPFAM" id="SSF50129">
    <property type="entry name" value="GroES-like"/>
    <property type="match status" value="1"/>
</dbReference>
<dbReference type="GO" id="GO:0008270">
    <property type="term" value="F:zinc ion binding"/>
    <property type="evidence" value="ECO:0007669"/>
    <property type="project" value="InterPro"/>
</dbReference>
<dbReference type="Gene3D" id="3.30.70.3290">
    <property type="match status" value="1"/>
</dbReference>
<dbReference type="Gene3D" id="3.40.50.11460">
    <property type="match status" value="1"/>
</dbReference>
<dbReference type="Pfam" id="PF21089">
    <property type="entry name" value="PKS_DH_N"/>
    <property type="match status" value="1"/>
</dbReference>
<dbReference type="InterPro" id="IPR011032">
    <property type="entry name" value="GroES-like_sf"/>
</dbReference>
<evidence type="ECO:0000256" key="10">
    <source>
        <dbReference type="SAM" id="Coils"/>
    </source>
</evidence>
<dbReference type="InterPro" id="IPR002364">
    <property type="entry name" value="Quin_OxRdtase/zeta-crystal_CS"/>
</dbReference>
<feature type="region of interest" description="Disordered" evidence="11">
    <location>
        <begin position="2081"/>
        <end position="2103"/>
    </location>
</feature>
<evidence type="ECO:0000256" key="6">
    <source>
        <dbReference type="ARBA" id="ARBA00023194"/>
    </source>
</evidence>
<organism evidence="15 16">
    <name type="scientific">Streptomyces chartreusis NRRL 3882</name>
    <dbReference type="NCBI Taxonomy" id="1079985"/>
    <lineage>
        <taxon>Bacteria</taxon>
        <taxon>Bacillati</taxon>
        <taxon>Actinomycetota</taxon>
        <taxon>Actinomycetes</taxon>
        <taxon>Kitasatosporales</taxon>
        <taxon>Streptomycetaceae</taxon>
        <taxon>Streptomyces</taxon>
    </lineage>
</organism>
<dbReference type="GO" id="GO:0033068">
    <property type="term" value="P:macrolide biosynthetic process"/>
    <property type="evidence" value="ECO:0007669"/>
    <property type="project" value="UniProtKB-ARBA"/>
</dbReference>
<feature type="region of interest" description="C-terminal hotdog fold" evidence="9">
    <location>
        <begin position="1064"/>
        <end position="1202"/>
    </location>
</feature>
<feature type="active site" description="Proton donor; for dehydratase activity" evidence="9">
    <location>
        <position position="1125"/>
    </location>
</feature>
<dbReference type="PROSITE" id="PS52004">
    <property type="entry name" value="KS3_2"/>
    <property type="match status" value="1"/>
</dbReference>
<gene>
    <name evidence="15" type="primary">eryA_5</name>
    <name evidence="15" type="ORF">SCNRRL3882_6988</name>
</gene>
<dbReference type="Pfam" id="PF14765">
    <property type="entry name" value="PS-DH"/>
    <property type="match status" value="1"/>
</dbReference>
<dbReference type="InterPro" id="IPR016035">
    <property type="entry name" value="Acyl_Trfase/lysoPLipase"/>
</dbReference>
<dbReference type="GO" id="GO:0004315">
    <property type="term" value="F:3-oxoacyl-[acyl-carrier-protein] synthase activity"/>
    <property type="evidence" value="ECO:0007669"/>
    <property type="project" value="InterPro"/>
</dbReference>
<dbReference type="PANTHER" id="PTHR43775">
    <property type="entry name" value="FATTY ACID SYNTHASE"/>
    <property type="match status" value="1"/>
</dbReference>
<dbReference type="Gene3D" id="3.40.47.10">
    <property type="match status" value="1"/>
</dbReference>
<dbReference type="OrthoDB" id="9778690at2"/>
<feature type="domain" description="Carrier" evidence="12">
    <location>
        <begin position="2005"/>
        <end position="2080"/>
    </location>
</feature>
<feature type="region of interest" description="N-terminal hotdog fold" evidence="9">
    <location>
        <begin position="929"/>
        <end position="1052"/>
    </location>
</feature>
<dbReference type="Pfam" id="PF16197">
    <property type="entry name" value="KAsynt_C_assoc"/>
    <property type="match status" value="1"/>
</dbReference>
<dbReference type="SMART" id="SM00829">
    <property type="entry name" value="PKS_ER"/>
    <property type="match status" value="1"/>
</dbReference>
<evidence type="ECO:0000256" key="3">
    <source>
        <dbReference type="ARBA" id="ARBA00022450"/>
    </source>
</evidence>
<name>A0A2N9BJJ4_STRCX</name>
<sequence length="2182" mass="230066">MNAANNELVEALRASLKETERLQRENDRMVERAREPIAIVGMACRYPGGVASPEDLWRLVADGVDATSEFPADRGWPEDLYDPDPDASGKSYVRRGGFLDDVAGFDAEFFGISRREALAMDPQQRLLLEVSWEALERAGLKAEDLRGSRTGVFVGVSNSGYIPEPGRVPDNVEGYSLTGNIASVLSGRVSYTFGFEGPSVSVDTACSSSLVALHLAVQALRQGECSLALASGVMVLANPAAFVEFSRQRGLAEDGRCKPFAASADGFSAGEGVGVLAVERLSDARRNGHRILGVVRGSAVNQDGASNGLTAPNGPSQQRVIKAALENAGLQPQDVDAVEAHGTGTKLGDPIEAQALIATYGKDRPEGRPLWLGSVKSNIGHAQAAAGVAGVIKTVMALRNDMLPPSLYADEPTPMIDWKDGDVSLLSEGVAWPRGERVRRAGVSSFGVSGTNAHVIVEEAPAAEESAVEPVVDGGSRLVPWVVSGAGPGGLRGQVERLVSFVGERPDVGLESVAVALAGRDGLRHRLAVVGESTDELSNRLREFLADELPAGAARGVADARPKVAFVFPGQGWQWVGMGVELLGCSDVFAEAVGECSAVVEELAGWSVVDVLQGAAGAPGFDRVDVVQPVMFTVMVALARLWESVGVVPSAVVGHSQGEIAAAHVAGVLCLEDALRVVVARSQALVEICGQGAMASVALGRAEVEERIAQLESVSVAAVNGPASTVVSGGAEEVAGLVAGLVAGGVRARRIDVDYASHSVHVEQVRKRIEAALAGVAPRAGRVPVYSTLTGEVLAGPEMDGGYWYANLRGRVEFEQAVRRLAQDGFTALVECSAHPVLVPGVEQTLETVPGAQVAVSGTLRRDDGGLRRFLTSAGSLWTTGVDITWPVLLPETQPVELPTYAFDRSRFWLERTESTGDVSGVGLGVVEHGLISAVVEVAAGGAVVLCGRLSRSRQRWLDDHAVSGQVLFPGTGFMDLVLRAADEVGCQVIEELVVQAPLVLPDTGQADLQIVIEPAGDDGRRQVVVYSRPAGTDAVWAQHAQAVIAQDSTPEVPPVGVWPPVGAGVIDVSGLYGELAERGYGYGPVFQGVRAAWRLGDTVYGEIALPESVVQEAARFGLHPALCDAAAHLLQFSKVLDQDGVWLPFAWNGVRLLATGATRARVRITPLGEGSVRMDLYDVAGEPLAVVEQLTARRLDPAELQPSSTSTAAARGLFALSWPALPTPDTPQPADTIVWRPQDSGEADTWGLPAVTDLEDVPASVQVVVLPVSGRDRDVTEVSTAVLAALQAWLAEDRLARARLAVVTRGAVAVDTGVGPDAGADVVDLAASGVWGMVRTAQSEHPDRFTLLDLDPHQHADTNALLGALSVSGEPQLAWRDGQLHAPRLVRALTGGGVLHGVSGFGAGDTWRVTTQGTGSLDALAKTPHEAATRPLKPGEVRIEVRAAGLNFYDVAVALGMVDSADGLGAEGAGVVTETGPGVSRFAVGDRVLGAFPAAFAVRTIADERMLAPIPAGWSFEQAASVPAVFLTAYYALHDLAQIQPGQRVLIHAAAGGVGMAATQLARHFGADVYTTASPAKWHTLTALGIPEERIASSRTTDFAEQYLNHTGGSGMDIVLGSLSGEFVDASLRLLTPRGGRYIEMGKTDIRTPQQITATHPGITYRAFDLKEAGPTRTGEMLHHLLTLFTHQALTPLPRTEWDLARLPQALRHMSQARHTGKNVIRIPRPVNPHGTVLITGGTGTLGGLIARHLAHHHHMRHFLLLSRQGPNAPTAPALHHDLTQTGAQATITACDLTDPHALAKTLADIPTEHPLTAVIHATGHLDDATLTHLTPHQLTTVLTSKATTAHHLHHHTLPHDPAVFLLFSSAGSILGSPGQANYSTANTYLDALAHHRRHHNQPATSLAWGLWQQTSGMTSHLDDQDKARMARNAIAPMSTPEALELFDAAALPPHALLLTALLDQRQLPRLPLWQRLAATTRAVAATVEEGPSLSQRLGALAPPQRFNALLDHIRRHTATILALPGLEAIDAHRGFMEQGLDSLTALELRNRLSTSTGLTLPATTVFDHPSPAALTHHLLPRLTTAGEADGPGPVRGPGADQGHGDAGAALLAELDRLERMLTAARAEDVTATGVAERLRSLLDRAHTRSTADGAASVPGGAPVTARLESATADELLDFIDQELS</sequence>
<dbReference type="SUPFAM" id="SSF51735">
    <property type="entry name" value="NAD(P)-binding Rossmann-fold domains"/>
    <property type="match status" value="3"/>
</dbReference>
<evidence type="ECO:0000256" key="2">
    <source>
        <dbReference type="ARBA" id="ARBA00004792"/>
    </source>
</evidence>
<evidence type="ECO:0000256" key="1">
    <source>
        <dbReference type="ARBA" id="ARBA00001957"/>
    </source>
</evidence>
<feature type="coiled-coil region" evidence="10">
    <location>
        <begin position="5"/>
        <end position="32"/>
    </location>
</feature>
<dbReference type="Pfam" id="PF08240">
    <property type="entry name" value="ADH_N"/>
    <property type="match status" value="1"/>
</dbReference>
<dbReference type="CDD" id="cd05195">
    <property type="entry name" value="enoyl_red"/>
    <property type="match status" value="1"/>
</dbReference>
<dbReference type="InterPro" id="IPR016039">
    <property type="entry name" value="Thiolase-like"/>
</dbReference>
<dbReference type="Gene3D" id="3.90.180.10">
    <property type="entry name" value="Medium-chain alcohol dehydrogenases, catalytic domain"/>
    <property type="match status" value="1"/>
</dbReference>
<dbReference type="InterPro" id="IPR049552">
    <property type="entry name" value="PKS_DH_N"/>
</dbReference>
<dbReference type="Gene3D" id="3.10.129.110">
    <property type="entry name" value="Polyketide synthase dehydratase"/>
    <property type="match status" value="1"/>
</dbReference>
<evidence type="ECO:0000256" key="8">
    <source>
        <dbReference type="ARBA" id="ARBA00023315"/>
    </source>
</evidence>
<dbReference type="InterPro" id="IPR016036">
    <property type="entry name" value="Malonyl_transacylase_ACP-bd"/>
</dbReference>
<dbReference type="GO" id="GO:0031177">
    <property type="term" value="F:phosphopantetheine binding"/>
    <property type="evidence" value="ECO:0007669"/>
    <property type="project" value="InterPro"/>
</dbReference>
<dbReference type="GO" id="GO:0006633">
    <property type="term" value="P:fatty acid biosynthetic process"/>
    <property type="evidence" value="ECO:0007669"/>
    <property type="project" value="InterPro"/>
</dbReference>
<dbReference type="InterPro" id="IPR049551">
    <property type="entry name" value="PKS_DH_C"/>
</dbReference>
<dbReference type="SMART" id="SM00826">
    <property type="entry name" value="PKS_DH"/>
    <property type="match status" value="1"/>
</dbReference>
<dbReference type="InterPro" id="IPR036291">
    <property type="entry name" value="NAD(P)-bd_dom_sf"/>
</dbReference>
<dbReference type="InterPro" id="IPR049900">
    <property type="entry name" value="PKS_mFAS_DH"/>
</dbReference>
<keyword evidence="4" id="KW-0597">Phosphoprotein</keyword>
<dbReference type="GO" id="GO:0004312">
    <property type="term" value="F:fatty acid synthase activity"/>
    <property type="evidence" value="ECO:0007669"/>
    <property type="project" value="TreeGrafter"/>
</dbReference>
<dbReference type="CDD" id="cd00833">
    <property type="entry name" value="PKS"/>
    <property type="match status" value="1"/>
</dbReference>
<evidence type="ECO:0000259" key="12">
    <source>
        <dbReference type="PROSITE" id="PS50075"/>
    </source>
</evidence>
<dbReference type="Pfam" id="PF00550">
    <property type="entry name" value="PP-binding"/>
    <property type="match status" value="1"/>
</dbReference>
<dbReference type="PROSITE" id="PS50075">
    <property type="entry name" value="CARRIER"/>
    <property type="match status" value="1"/>
</dbReference>